<accession>A0A7W9QFN8</accession>
<evidence type="ECO:0000256" key="1">
    <source>
        <dbReference type="SAM" id="MobiDB-lite"/>
    </source>
</evidence>
<feature type="compositionally biased region" description="Gly residues" evidence="1">
    <location>
        <begin position="109"/>
        <end position="119"/>
    </location>
</feature>
<evidence type="ECO:0000313" key="3">
    <source>
        <dbReference type="Proteomes" id="UP000588098"/>
    </source>
</evidence>
<reference evidence="2 3" key="1">
    <citation type="submission" date="2020-08" db="EMBL/GenBank/DDBJ databases">
        <title>Genomic Encyclopedia of Type Strains, Phase III (KMG-III): the genomes of soil and plant-associated and newly described type strains.</title>
        <authorList>
            <person name="Whitman W."/>
        </authorList>
    </citation>
    <scope>NUCLEOTIDE SEQUENCE [LARGE SCALE GENOMIC DNA]</scope>
    <source>
        <strain evidence="2 3">CECT 8305</strain>
    </source>
</reference>
<evidence type="ECO:0000313" key="2">
    <source>
        <dbReference type="EMBL" id="MBB5939400.1"/>
    </source>
</evidence>
<name>A0A7W9QFN8_9ACTN</name>
<sequence length="119" mass="12704">MNITQQYALDLYRSAQHGEPAPPAPGRHDWRTVRELREHHTFQTVVAERAVGHGPASRLLRAARSTLIRWLRPATIRGSAGSPTAAAETAAANHLVKGAGPWAVNSRGEGAGDGCGVRP</sequence>
<dbReference type="Proteomes" id="UP000588098">
    <property type="component" value="Unassembled WGS sequence"/>
</dbReference>
<proteinExistence type="predicted"/>
<keyword evidence="3" id="KW-1185">Reference proteome</keyword>
<protein>
    <submittedName>
        <fullName evidence="2">Uncharacterized protein</fullName>
    </submittedName>
</protein>
<dbReference type="EMBL" id="JACHJL010000023">
    <property type="protein sequence ID" value="MBB5939400.1"/>
    <property type="molecule type" value="Genomic_DNA"/>
</dbReference>
<comment type="caution">
    <text evidence="2">The sequence shown here is derived from an EMBL/GenBank/DDBJ whole genome shotgun (WGS) entry which is preliminary data.</text>
</comment>
<gene>
    <name evidence="2" type="ORF">FHS42_006494</name>
</gene>
<dbReference type="AlphaFoldDB" id="A0A7W9QFN8"/>
<dbReference type="RefSeq" id="WP_184578562.1">
    <property type="nucleotide sequence ID" value="NZ_JACHJL010000023.1"/>
</dbReference>
<organism evidence="2 3">
    <name type="scientific">Streptomyces zagrosensis</name>
    <dbReference type="NCBI Taxonomy" id="1042984"/>
    <lineage>
        <taxon>Bacteria</taxon>
        <taxon>Bacillati</taxon>
        <taxon>Actinomycetota</taxon>
        <taxon>Actinomycetes</taxon>
        <taxon>Kitasatosporales</taxon>
        <taxon>Streptomycetaceae</taxon>
        <taxon>Streptomyces</taxon>
    </lineage>
</organism>
<feature type="region of interest" description="Disordered" evidence="1">
    <location>
        <begin position="100"/>
        <end position="119"/>
    </location>
</feature>